<reference evidence="1 2" key="1">
    <citation type="submission" date="2024-04" db="EMBL/GenBank/DDBJ databases">
        <authorList>
            <person name="Fracassetti M."/>
        </authorList>
    </citation>
    <scope>NUCLEOTIDE SEQUENCE [LARGE SCALE GENOMIC DNA]</scope>
</reference>
<organism evidence="1 2">
    <name type="scientific">Linum trigynum</name>
    <dbReference type="NCBI Taxonomy" id="586398"/>
    <lineage>
        <taxon>Eukaryota</taxon>
        <taxon>Viridiplantae</taxon>
        <taxon>Streptophyta</taxon>
        <taxon>Embryophyta</taxon>
        <taxon>Tracheophyta</taxon>
        <taxon>Spermatophyta</taxon>
        <taxon>Magnoliopsida</taxon>
        <taxon>eudicotyledons</taxon>
        <taxon>Gunneridae</taxon>
        <taxon>Pentapetalae</taxon>
        <taxon>rosids</taxon>
        <taxon>fabids</taxon>
        <taxon>Malpighiales</taxon>
        <taxon>Linaceae</taxon>
        <taxon>Linum</taxon>
    </lineage>
</organism>
<dbReference type="EMBL" id="OZ034815">
    <property type="protein sequence ID" value="CAL1369501.1"/>
    <property type="molecule type" value="Genomic_DNA"/>
</dbReference>
<accession>A0AAV2D7P1</accession>
<dbReference type="Proteomes" id="UP001497516">
    <property type="component" value="Chromosome 2"/>
</dbReference>
<gene>
    <name evidence="1" type="ORF">LTRI10_LOCUS12078</name>
</gene>
<name>A0AAV2D7P1_9ROSI</name>
<evidence type="ECO:0000313" key="2">
    <source>
        <dbReference type="Proteomes" id="UP001497516"/>
    </source>
</evidence>
<evidence type="ECO:0000313" key="1">
    <source>
        <dbReference type="EMBL" id="CAL1369501.1"/>
    </source>
</evidence>
<sequence>MVEPNSNFPDETTPIKAMTTPRAFAEGSNLDAVLVEEEEPELAAKEIKQLMAKQNSVIADMQKQMSQVLTLMMSREAATAPEAAPVVLQQTQGEVSGAAPPPQQAAGE</sequence>
<dbReference type="AlphaFoldDB" id="A0AAV2D7P1"/>
<keyword evidence="2" id="KW-1185">Reference proteome</keyword>
<proteinExistence type="predicted"/>
<protein>
    <submittedName>
        <fullName evidence="1">Uncharacterized protein</fullName>
    </submittedName>
</protein>